<dbReference type="EMBL" id="DVOJ01000015">
    <property type="protein sequence ID" value="HIV01784.1"/>
    <property type="molecule type" value="Genomic_DNA"/>
</dbReference>
<dbReference type="SUPFAM" id="SSF52540">
    <property type="entry name" value="P-loop containing nucleoside triphosphate hydrolases"/>
    <property type="match status" value="1"/>
</dbReference>
<evidence type="ECO:0008006" key="3">
    <source>
        <dbReference type="Google" id="ProtNLM"/>
    </source>
</evidence>
<dbReference type="AlphaFoldDB" id="A0A9D1NER7"/>
<accession>A0A9D1NER7</accession>
<dbReference type="Proteomes" id="UP000886861">
    <property type="component" value="Unassembled WGS sequence"/>
</dbReference>
<sequence>MKKIIFLEGLPGVGKTTLLNIIKNKNLDNVYFVDEIINPKILKKGILTEEEFILNEEQKLNLYNDGTIIIDRGPISSISYSQTKKIINPNFDLKKAEIWFFNKLEILRKSKVVYLTNNQTNFTITSNDVSSPYSSVENQKLLESISIFNIKKYCVNYVIKNYFKTNIDEVIDEVIN</sequence>
<evidence type="ECO:0000313" key="2">
    <source>
        <dbReference type="Proteomes" id="UP000886861"/>
    </source>
</evidence>
<proteinExistence type="predicted"/>
<comment type="caution">
    <text evidence="1">The sequence shown here is derived from an EMBL/GenBank/DDBJ whole genome shotgun (WGS) entry which is preliminary data.</text>
</comment>
<dbReference type="InterPro" id="IPR027417">
    <property type="entry name" value="P-loop_NTPase"/>
</dbReference>
<gene>
    <name evidence="1" type="ORF">IAA62_04450</name>
</gene>
<reference evidence="1" key="1">
    <citation type="submission" date="2020-10" db="EMBL/GenBank/DDBJ databases">
        <authorList>
            <person name="Gilroy R."/>
        </authorList>
    </citation>
    <scope>NUCLEOTIDE SEQUENCE</scope>
    <source>
        <strain evidence="1">CHK186-9395</strain>
    </source>
</reference>
<organism evidence="1 2">
    <name type="scientific">Candidatus Caccopulliclostridium gallistercoris</name>
    <dbReference type="NCBI Taxonomy" id="2840719"/>
    <lineage>
        <taxon>Bacteria</taxon>
        <taxon>Bacillati</taxon>
        <taxon>Bacillota</taxon>
        <taxon>Clostridia</taxon>
        <taxon>Candidatus Caccopulliclostridium</taxon>
    </lineage>
</organism>
<name>A0A9D1NER7_9FIRM</name>
<dbReference type="Gene3D" id="3.40.50.300">
    <property type="entry name" value="P-loop containing nucleotide triphosphate hydrolases"/>
    <property type="match status" value="1"/>
</dbReference>
<protein>
    <recommendedName>
        <fullName evidence="3">NadR/Ttd14 AAA domain-containing protein</fullName>
    </recommendedName>
</protein>
<reference evidence="1" key="2">
    <citation type="journal article" date="2021" name="PeerJ">
        <title>Extensive microbial diversity within the chicken gut microbiome revealed by metagenomics and culture.</title>
        <authorList>
            <person name="Gilroy R."/>
            <person name="Ravi A."/>
            <person name="Getino M."/>
            <person name="Pursley I."/>
            <person name="Horton D.L."/>
            <person name="Alikhan N.F."/>
            <person name="Baker D."/>
            <person name="Gharbi K."/>
            <person name="Hall N."/>
            <person name="Watson M."/>
            <person name="Adriaenssens E.M."/>
            <person name="Foster-Nyarko E."/>
            <person name="Jarju S."/>
            <person name="Secka A."/>
            <person name="Antonio M."/>
            <person name="Oren A."/>
            <person name="Chaudhuri R.R."/>
            <person name="La Ragione R."/>
            <person name="Hildebrand F."/>
            <person name="Pallen M.J."/>
        </authorList>
    </citation>
    <scope>NUCLEOTIDE SEQUENCE</scope>
    <source>
        <strain evidence="1">CHK186-9395</strain>
    </source>
</reference>
<evidence type="ECO:0000313" key="1">
    <source>
        <dbReference type="EMBL" id="HIV01784.1"/>
    </source>
</evidence>